<feature type="transmembrane region" description="Helical" evidence="1">
    <location>
        <begin position="6"/>
        <end position="29"/>
    </location>
</feature>
<keyword evidence="1" id="KW-1133">Transmembrane helix</keyword>
<reference evidence="2 3" key="1">
    <citation type="submission" date="2019-06" db="EMBL/GenBank/DDBJ databases">
        <title>Enrichment of Autotrophic Halophilic Microorganisms from Red Sea Brine Pool Using Microbial Electrosynthesis System.</title>
        <authorList>
            <person name="Alqahtani M.F."/>
            <person name="Bajracharya S."/>
            <person name="Katuri K.P."/>
            <person name="Ali M."/>
            <person name="Saikaly P.E."/>
        </authorList>
    </citation>
    <scope>NUCLEOTIDE SEQUENCE [LARGE SCALE GENOMIC DNA]</scope>
    <source>
        <strain evidence="2">MES6</strain>
    </source>
</reference>
<sequence>MRQSTWGWIVAVGVCVGLVAGVVAMIALFAGDKWFQVNKHLTLAHAIYWVIILFLLYIISTKPEPSGLPLPKVKLVRDNGHILIENSNWLSVGTMCAIYLLEGDFEVLQCTGQVINIQEDGLVQVITQPINGNNYVQQLKENKDAILVKPGVKT</sequence>
<comment type="caution">
    <text evidence="2">The sequence shown here is derived from an EMBL/GenBank/DDBJ whole genome shotgun (WGS) entry which is preliminary data.</text>
</comment>
<dbReference type="EMBL" id="VENJ01000030">
    <property type="protein sequence ID" value="MTJ05900.1"/>
    <property type="molecule type" value="Genomic_DNA"/>
</dbReference>
<protein>
    <submittedName>
        <fullName evidence="2">Uncharacterized protein</fullName>
    </submittedName>
</protein>
<dbReference type="Proteomes" id="UP000483078">
    <property type="component" value="Unassembled WGS sequence"/>
</dbReference>
<evidence type="ECO:0000313" key="3">
    <source>
        <dbReference type="Proteomes" id="UP000483078"/>
    </source>
</evidence>
<proteinExistence type="predicted"/>
<name>A0A7C9LQX6_9RHOB</name>
<accession>A0A7C9LQX6</accession>
<gene>
    <name evidence="2" type="ORF">FH759_14620</name>
</gene>
<feature type="transmembrane region" description="Helical" evidence="1">
    <location>
        <begin position="41"/>
        <end position="59"/>
    </location>
</feature>
<evidence type="ECO:0000313" key="2">
    <source>
        <dbReference type="EMBL" id="MTJ05900.1"/>
    </source>
</evidence>
<dbReference type="AlphaFoldDB" id="A0A7C9LQX6"/>
<dbReference type="RefSeq" id="WP_273251041.1">
    <property type="nucleotide sequence ID" value="NZ_VENJ01000030.1"/>
</dbReference>
<keyword evidence="1" id="KW-0472">Membrane</keyword>
<keyword evidence="1" id="KW-0812">Transmembrane</keyword>
<organism evidence="2 3">
    <name type="scientific">Sediminimonas qiaohouensis</name>
    <dbReference type="NCBI Taxonomy" id="552061"/>
    <lineage>
        <taxon>Bacteria</taxon>
        <taxon>Pseudomonadati</taxon>
        <taxon>Pseudomonadota</taxon>
        <taxon>Alphaproteobacteria</taxon>
        <taxon>Rhodobacterales</taxon>
        <taxon>Roseobacteraceae</taxon>
        <taxon>Sediminimonas</taxon>
    </lineage>
</organism>
<evidence type="ECO:0000256" key="1">
    <source>
        <dbReference type="SAM" id="Phobius"/>
    </source>
</evidence>